<keyword evidence="2 4" id="KW-0863">Zinc-finger</keyword>
<evidence type="ECO:0000256" key="4">
    <source>
        <dbReference type="PROSITE-ProRule" id="PRU00175"/>
    </source>
</evidence>
<dbReference type="Pfam" id="PF13445">
    <property type="entry name" value="zf-RING_UBOX"/>
    <property type="match status" value="1"/>
</dbReference>
<dbReference type="PANTHER" id="PTHR47156">
    <property type="entry name" value="PROTEIN CBG20824"/>
    <property type="match status" value="1"/>
</dbReference>
<sequence length="212" mass="24673">MARRSRRLAGEGHDLRPFIINLNIKLETIKHDYLVSSLENTKLRQELKMQEDIFGRELAFLDAQIKTVEIERDFDAKWLGIEMKRLQKMIDDVKSWTSLMKEKVPEAVKKEQELGKSLQAEYKSLIKENVKEAVERNGEAFSWQTCSICVTKYSTEQEHTPRILDCGHTLCLGCCRNFVKGKKLTCPFDRQEIALEGNIKNITINRYVLNFC</sequence>
<proteinExistence type="predicted"/>
<evidence type="ECO:0000313" key="7">
    <source>
        <dbReference type="WBParaSite" id="Csp11.Scaffold559.g3853.t1"/>
    </source>
</evidence>
<dbReference type="InterPro" id="IPR027370">
    <property type="entry name" value="Znf-RING_euk"/>
</dbReference>
<dbReference type="InterPro" id="IPR013083">
    <property type="entry name" value="Znf_RING/FYVE/PHD"/>
</dbReference>
<dbReference type="InterPro" id="IPR052667">
    <property type="entry name" value="E3_ubiquitin-ligase_RING"/>
</dbReference>
<dbReference type="SUPFAM" id="SSF57850">
    <property type="entry name" value="RING/U-box"/>
    <property type="match status" value="1"/>
</dbReference>
<evidence type="ECO:0000259" key="5">
    <source>
        <dbReference type="PROSITE" id="PS50089"/>
    </source>
</evidence>
<dbReference type="PANTHER" id="PTHR47156:SF6">
    <property type="entry name" value="C2H2-TYPE DOMAIN-CONTAINING PROTEIN-RELATED"/>
    <property type="match status" value="1"/>
</dbReference>
<dbReference type="SMART" id="SM00184">
    <property type="entry name" value="RING"/>
    <property type="match status" value="1"/>
</dbReference>
<name>A0A1I7T9W9_9PELO</name>
<organism evidence="6 7">
    <name type="scientific">Caenorhabditis tropicalis</name>
    <dbReference type="NCBI Taxonomy" id="1561998"/>
    <lineage>
        <taxon>Eukaryota</taxon>
        <taxon>Metazoa</taxon>
        <taxon>Ecdysozoa</taxon>
        <taxon>Nematoda</taxon>
        <taxon>Chromadorea</taxon>
        <taxon>Rhabditida</taxon>
        <taxon>Rhabditina</taxon>
        <taxon>Rhabditomorpha</taxon>
        <taxon>Rhabditoidea</taxon>
        <taxon>Rhabditidae</taxon>
        <taxon>Peloderinae</taxon>
        <taxon>Caenorhabditis</taxon>
    </lineage>
</organism>
<feature type="domain" description="RING-type" evidence="5">
    <location>
        <begin position="146"/>
        <end position="190"/>
    </location>
</feature>
<dbReference type="eggNOG" id="KOG4185">
    <property type="taxonomic scope" value="Eukaryota"/>
</dbReference>
<dbReference type="Proteomes" id="UP000095282">
    <property type="component" value="Unplaced"/>
</dbReference>
<dbReference type="Gene3D" id="3.30.40.10">
    <property type="entry name" value="Zinc/RING finger domain, C3HC4 (zinc finger)"/>
    <property type="match status" value="1"/>
</dbReference>
<dbReference type="STRING" id="1561998.A0A1I7T9W9"/>
<dbReference type="GO" id="GO:0008270">
    <property type="term" value="F:zinc ion binding"/>
    <property type="evidence" value="ECO:0007669"/>
    <property type="project" value="UniProtKB-KW"/>
</dbReference>
<keyword evidence="3" id="KW-0862">Zinc</keyword>
<evidence type="ECO:0000313" key="6">
    <source>
        <dbReference type="Proteomes" id="UP000095282"/>
    </source>
</evidence>
<dbReference type="WBParaSite" id="Csp11.Scaffold559.g3853.t1">
    <property type="protein sequence ID" value="Csp11.Scaffold559.g3853.t1"/>
    <property type="gene ID" value="Csp11.Scaffold559.g3853"/>
</dbReference>
<keyword evidence="1" id="KW-0479">Metal-binding</keyword>
<accession>A0A1I7T9W9</accession>
<dbReference type="InterPro" id="IPR001841">
    <property type="entry name" value="Znf_RING"/>
</dbReference>
<evidence type="ECO:0000256" key="1">
    <source>
        <dbReference type="ARBA" id="ARBA00022723"/>
    </source>
</evidence>
<dbReference type="AlphaFoldDB" id="A0A1I7T9W9"/>
<evidence type="ECO:0000256" key="2">
    <source>
        <dbReference type="ARBA" id="ARBA00022771"/>
    </source>
</evidence>
<reference evidence="7" key="1">
    <citation type="submission" date="2016-11" db="UniProtKB">
        <authorList>
            <consortium name="WormBaseParasite"/>
        </authorList>
    </citation>
    <scope>IDENTIFICATION</scope>
</reference>
<dbReference type="PROSITE" id="PS50089">
    <property type="entry name" value="ZF_RING_2"/>
    <property type="match status" value="1"/>
</dbReference>
<protein>
    <submittedName>
        <fullName evidence="7">RING-type domain-containing protein</fullName>
    </submittedName>
</protein>
<evidence type="ECO:0000256" key="3">
    <source>
        <dbReference type="ARBA" id="ARBA00022833"/>
    </source>
</evidence>
<keyword evidence="6" id="KW-1185">Reference proteome</keyword>